<dbReference type="PROSITE" id="PS50982">
    <property type="entry name" value="MBD"/>
    <property type="match status" value="1"/>
</dbReference>
<keyword evidence="4" id="KW-1185">Reference proteome</keyword>
<feature type="region of interest" description="Disordered" evidence="1">
    <location>
        <begin position="75"/>
        <end position="97"/>
    </location>
</feature>
<accession>A0A8D2J058</accession>
<feature type="domain" description="MBD" evidence="2">
    <location>
        <begin position="11"/>
        <end position="73"/>
    </location>
</feature>
<feature type="region of interest" description="Disordered" evidence="1">
    <location>
        <begin position="322"/>
        <end position="405"/>
    </location>
</feature>
<dbReference type="GO" id="GO:0003682">
    <property type="term" value="F:chromatin binding"/>
    <property type="evidence" value="ECO:0007669"/>
    <property type="project" value="TreeGrafter"/>
</dbReference>
<feature type="region of interest" description="Disordered" evidence="1">
    <location>
        <begin position="187"/>
        <end position="305"/>
    </location>
</feature>
<proteinExistence type="predicted"/>
<dbReference type="GO" id="GO:0005634">
    <property type="term" value="C:nucleus"/>
    <property type="evidence" value="ECO:0007669"/>
    <property type="project" value="TreeGrafter"/>
</dbReference>
<dbReference type="GO" id="GO:0003677">
    <property type="term" value="F:DNA binding"/>
    <property type="evidence" value="ECO:0007669"/>
    <property type="project" value="InterPro"/>
</dbReference>
<protein>
    <recommendedName>
        <fullName evidence="2">MBD domain-containing protein</fullName>
    </recommendedName>
</protein>
<dbReference type="PANTHER" id="PTHR16112">
    <property type="entry name" value="METHYL-CPG BINDING PROTEIN, DROSOPHILA"/>
    <property type="match status" value="1"/>
</dbReference>
<evidence type="ECO:0000256" key="1">
    <source>
        <dbReference type="SAM" id="MobiDB-lite"/>
    </source>
</evidence>
<dbReference type="Ensembl" id="ENSVKKT00000008587.1">
    <property type="protein sequence ID" value="ENSVKKP00000008371.1"/>
    <property type="gene ID" value="ENSVKKG00000005960.1"/>
</dbReference>
<evidence type="ECO:0000313" key="3">
    <source>
        <dbReference type="Ensembl" id="ENSVKKP00000008371.1"/>
    </source>
</evidence>
<feature type="compositionally biased region" description="Low complexity" evidence="1">
    <location>
        <begin position="76"/>
        <end position="97"/>
    </location>
</feature>
<organism evidence="3 4">
    <name type="scientific">Varanus komodoensis</name>
    <name type="common">Komodo dragon</name>
    <dbReference type="NCBI Taxonomy" id="61221"/>
    <lineage>
        <taxon>Eukaryota</taxon>
        <taxon>Metazoa</taxon>
        <taxon>Chordata</taxon>
        <taxon>Craniata</taxon>
        <taxon>Vertebrata</taxon>
        <taxon>Euteleostomi</taxon>
        <taxon>Lepidosauria</taxon>
        <taxon>Squamata</taxon>
        <taxon>Bifurcata</taxon>
        <taxon>Unidentata</taxon>
        <taxon>Episquamata</taxon>
        <taxon>Toxicofera</taxon>
        <taxon>Anguimorpha</taxon>
        <taxon>Paleoanguimorpha</taxon>
        <taxon>Varanoidea</taxon>
        <taxon>Varanidae</taxon>
        <taxon>Varanus</taxon>
    </lineage>
</organism>
<dbReference type="Proteomes" id="UP000694545">
    <property type="component" value="Unplaced"/>
</dbReference>
<name>A0A8D2J058_VARKO</name>
<feature type="compositionally biased region" description="Basic residues" evidence="1">
    <location>
        <begin position="287"/>
        <end position="298"/>
    </location>
</feature>
<feature type="compositionally biased region" description="Basic residues" evidence="1">
    <location>
        <begin position="345"/>
        <end position="356"/>
    </location>
</feature>
<dbReference type="SMART" id="SM00391">
    <property type="entry name" value="MBD"/>
    <property type="match status" value="1"/>
</dbReference>
<dbReference type="GO" id="GO:0010369">
    <property type="term" value="C:chromocenter"/>
    <property type="evidence" value="ECO:0007669"/>
    <property type="project" value="TreeGrafter"/>
</dbReference>
<dbReference type="InterPro" id="IPR001739">
    <property type="entry name" value="Methyl_CpG_DNA-bd"/>
</dbReference>
<dbReference type="PANTHER" id="PTHR16112:SF17">
    <property type="entry name" value="METHYL-CPG-BINDING DOMAIN PROTEIN 6"/>
    <property type="match status" value="1"/>
</dbReference>
<dbReference type="AlphaFoldDB" id="A0A8D2J058"/>
<evidence type="ECO:0000313" key="4">
    <source>
        <dbReference type="Proteomes" id="UP000694545"/>
    </source>
</evidence>
<feature type="compositionally biased region" description="Basic residues" evidence="1">
    <location>
        <begin position="388"/>
        <end position="405"/>
    </location>
</feature>
<evidence type="ECO:0000259" key="2">
    <source>
        <dbReference type="PROSITE" id="PS50982"/>
    </source>
</evidence>
<reference evidence="3" key="2">
    <citation type="submission" date="2025-09" db="UniProtKB">
        <authorList>
            <consortium name="Ensembl"/>
        </authorList>
    </citation>
    <scope>IDENTIFICATION</scope>
</reference>
<sequence length="405" mass="42370">MNGGDDCSGVDRGGRPAVTPVPVGWQRRVEEGRVCYISPSGTSLASLEQTRAYLLADGTCKCGLECPLNVHKTGLASTPVAPTSTSTTSTTTEGTPSAMGRLNSLMPQLVNPLLSTTLLGDLSALNTASGPSLIGSPLLQAQQPLLPPSMQGPLGLQLLQGQLPLLAGSNPLACLLQSLQLNPGFGAPEKPMLPSEAPAPAMTSMAPVPETELGPSAVLPPCMDAAPTSALERPRALEPARQGQQEAPLGQEASSPRSPLKRPRRGTEELNGDSSSSLPRGPGRGGKSGRRGRGRRHFNGQLLELGAGHASHPAWRCNGEMVASSAESQASPFAVQEIKGPPGRRPSRRGRRRKSSGARPSARPEATRIRGPSADPGPSPLVDYSIARRPRPGRPVKNRRRKLPT</sequence>
<reference evidence="3" key="1">
    <citation type="submission" date="2025-08" db="UniProtKB">
        <authorList>
            <consortium name="Ensembl"/>
        </authorList>
    </citation>
    <scope>IDENTIFICATION</scope>
</reference>